<name>A0A7E4W4X6_PANRE</name>
<proteinExistence type="predicted"/>
<feature type="compositionally biased region" description="Basic residues" evidence="1">
    <location>
        <begin position="187"/>
        <end position="201"/>
    </location>
</feature>
<keyword evidence="2" id="KW-1185">Reference proteome</keyword>
<dbReference type="Proteomes" id="UP000492821">
    <property type="component" value="Unassembled WGS sequence"/>
</dbReference>
<evidence type="ECO:0000313" key="2">
    <source>
        <dbReference type="Proteomes" id="UP000492821"/>
    </source>
</evidence>
<protein>
    <submittedName>
        <fullName evidence="3">FLYWCH-type domain-containing protein</fullName>
    </submittedName>
</protein>
<evidence type="ECO:0000256" key="1">
    <source>
        <dbReference type="SAM" id="MobiDB-lite"/>
    </source>
</evidence>
<dbReference type="WBParaSite" id="Pan_g7597.t1">
    <property type="protein sequence ID" value="Pan_g7597.t1"/>
    <property type="gene ID" value="Pan_g7597"/>
</dbReference>
<sequence length="307" mass="35865">MFTMAASSGQREEVRLMIKRLIDLNNKIPSVELVRIALHKYYTADQLASDDFCLAEVHATLNYYADANNAINHRAIAENYFGLQFLQLSPNWHQQMGPLSDHNSRMQNWKTTFDELQKLMNVAKDVLGLTYLQEVRHTKKSYRDSFIVIQNYNQDVKTQGEVRVASPTRFERAKSAHPFQRAETPRPHRAQSIRPRAKTPKPGKEYRFTESYENVMPAISPNSRNRGLLAVKVANGYYVYVKPAKAEFYCRSCWTKSHRYTRAQFDGTYLRSEPHEHECRPYPEEVYLQEQNELKMKGRRCGFVELD</sequence>
<reference evidence="3" key="2">
    <citation type="submission" date="2020-10" db="UniProtKB">
        <authorList>
            <consortium name="WormBaseParasite"/>
        </authorList>
    </citation>
    <scope>IDENTIFICATION</scope>
</reference>
<feature type="region of interest" description="Disordered" evidence="1">
    <location>
        <begin position="173"/>
        <end position="204"/>
    </location>
</feature>
<evidence type="ECO:0000313" key="3">
    <source>
        <dbReference type="WBParaSite" id="Pan_g7597.t1"/>
    </source>
</evidence>
<dbReference type="AlphaFoldDB" id="A0A7E4W4X6"/>
<reference evidence="2" key="1">
    <citation type="journal article" date="2013" name="Genetics">
        <title>The draft genome and transcriptome of Panagrellus redivivus are shaped by the harsh demands of a free-living lifestyle.</title>
        <authorList>
            <person name="Srinivasan J."/>
            <person name="Dillman A.R."/>
            <person name="Macchietto M.G."/>
            <person name="Heikkinen L."/>
            <person name="Lakso M."/>
            <person name="Fracchia K.M."/>
            <person name="Antoshechkin I."/>
            <person name="Mortazavi A."/>
            <person name="Wong G."/>
            <person name="Sternberg P.W."/>
        </authorList>
    </citation>
    <scope>NUCLEOTIDE SEQUENCE [LARGE SCALE GENOMIC DNA]</scope>
    <source>
        <strain evidence="2">MT8872</strain>
    </source>
</reference>
<accession>A0A7E4W4X6</accession>
<organism evidence="2 3">
    <name type="scientific">Panagrellus redivivus</name>
    <name type="common">Microworm</name>
    <dbReference type="NCBI Taxonomy" id="6233"/>
    <lineage>
        <taxon>Eukaryota</taxon>
        <taxon>Metazoa</taxon>
        <taxon>Ecdysozoa</taxon>
        <taxon>Nematoda</taxon>
        <taxon>Chromadorea</taxon>
        <taxon>Rhabditida</taxon>
        <taxon>Tylenchina</taxon>
        <taxon>Panagrolaimomorpha</taxon>
        <taxon>Panagrolaimoidea</taxon>
        <taxon>Panagrolaimidae</taxon>
        <taxon>Panagrellus</taxon>
    </lineage>
</organism>